<accession>A0A967BAJ9</accession>
<name>A0A967BAJ9_9RHOB</name>
<dbReference type="Gene3D" id="3.90.1140.10">
    <property type="entry name" value="Cyclic phosphodiesterase"/>
    <property type="match status" value="1"/>
</dbReference>
<dbReference type="InterPro" id="IPR009389">
    <property type="entry name" value="DUF1045"/>
</dbReference>
<dbReference type="AlphaFoldDB" id="A0A967BAJ9"/>
<protein>
    <submittedName>
        <fullName evidence="1">DUF1045 domain-containing protein</fullName>
    </submittedName>
</protein>
<evidence type="ECO:0000313" key="2">
    <source>
        <dbReference type="Proteomes" id="UP000639775"/>
    </source>
</evidence>
<comment type="caution">
    <text evidence="1">The sequence shown here is derived from an EMBL/GenBank/DDBJ whole genome shotgun (WGS) entry which is preliminary data.</text>
</comment>
<dbReference type="PIRSF" id="PIRSF033328">
    <property type="entry name" value="Phest_Mll4975"/>
    <property type="match status" value="1"/>
</dbReference>
<organism evidence="1 2">
    <name type="scientific">Roseovarius gahaiensis</name>
    <dbReference type="NCBI Taxonomy" id="2716691"/>
    <lineage>
        <taxon>Bacteria</taxon>
        <taxon>Pseudomonadati</taxon>
        <taxon>Pseudomonadota</taxon>
        <taxon>Alphaproteobacteria</taxon>
        <taxon>Rhodobacterales</taxon>
        <taxon>Roseobacteraceae</taxon>
        <taxon>Roseovarius</taxon>
    </lineage>
</organism>
<keyword evidence="2" id="KW-1185">Reference proteome</keyword>
<dbReference type="RefSeq" id="WP_167195575.1">
    <property type="nucleotide sequence ID" value="NZ_JAAORB010000011.1"/>
</dbReference>
<dbReference type="Proteomes" id="UP000639775">
    <property type="component" value="Unassembled WGS sequence"/>
</dbReference>
<sequence length="228" mass="24871">MTFTRYAIYHMPSPGLLATFGAALLGWDATTGQPASHPVITGLPRSVDQITETPRKYGLHATIKPPFRLCADTTEADLNSALAAFCARQAPVTLDGLELAQLGRFLALRPIGDETALTALAAATVRGLEAYRAPLSEDELTRRRATALSPQQDALLLQWGYPYVMEAFRFHITLTGKLPKAEARQTAAILAPFIKPLLASPYVIKDLCLMGEARDGHFHLIERHPLQG</sequence>
<gene>
    <name evidence="1" type="ORF">HAT86_08070</name>
</gene>
<dbReference type="EMBL" id="JAAORB010000011">
    <property type="protein sequence ID" value="NHQ74422.1"/>
    <property type="molecule type" value="Genomic_DNA"/>
</dbReference>
<reference evidence="1" key="1">
    <citation type="submission" date="2020-03" db="EMBL/GenBank/DDBJ databases">
        <title>Roseovarius gahaiensis sp. nov., isolated from Gahai Saline Lake, China.</title>
        <authorList>
            <person name="Sun X."/>
        </authorList>
    </citation>
    <scope>NUCLEOTIDE SEQUENCE</scope>
    <source>
        <strain evidence="1">GH877</strain>
    </source>
</reference>
<proteinExistence type="predicted"/>
<dbReference type="Pfam" id="PF06299">
    <property type="entry name" value="DUF1045"/>
    <property type="match status" value="1"/>
</dbReference>
<dbReference type="NCBIfam" id="TIGR03223">
    <property type="entry name" value="Phn_opern_protn"/>
    <property type="match status" value="1"/>
</dbReference>
<evidence type="ECO:0000313" key="1">
    <source>
        <dbReference type="EMBL" id="NHQ74422.1"/>
    </source>
</evidence>